<dbReference type="Proteomes" id="UP000252733">
    <property type="component" value="Unassembled WGS sequence"/>
</dbReference>
<comment type="caution">
    <text evidence="1">The sequence shown here is derived from an EMBL/GenBank/DDBJ whole genome shotgun (WGS) entry which is preliminary data.</text>
</comment>
<dbReference type="EMBL" id="QPIZ01000071">
    <property type="protein sequence ID" value="RCW19816.1"/>
    <property type="molecule type" value="Genomic_DNA"/>
</dbReference>
<sequence>MKLYKLNTKSNCGSDFKDVDELRTYNISSEPPKIEFECKTVVATPEKGYDLELNWIVYIRWESIGNVKFWVKSDLKLEYTITETEEKEILKESYDFFANQTRQAINSYSGKKVRLPLFSEANLAILALPTLKRGLKALYNGNVVQQLNKKINE</sequence>
<dbReference type="RefSeq" id="WP_114438228.1">
    <property type="nucleotide sequence ID" value="NZ_QPIZ01000071.1"/>
</dbReference>
<protein>
    <submittedName>
        <fullName evidence="1">Uncharacterized protein</fullName>
    </submittedName>
</protein>
<accession>A0A368UKH9</accession>
<name>A0A368UKH9_9BACT</name>
<proteinExistence type="predicted"/>
<gene>
    <name evidence="1" type="ORF">DFO77_1711</name>
</gene>
<organism evidence="1 2">
    <name type="scientific">Marinilabilia salmonicolor</name>
    <dbReference type="NCBI Taxonomy" id="989"/>
    <lineage>
        <taxon>Bacteria</taxon>
        <taxon>Pseudomonadati</taxon>
        <taxon>Bacteroidota</taxon>
        <taxon>Bacteroidia</taxon>
        <taxon>Marinilabiliales</taxon>
        <taxon>Marinilabiliaceae</taxon>
        <taxon>Marinilabilia</taxon>
    </lineage>
</organism>
<keyword evidence="2" id="KW-1185">Reference proteome</keyword>
<reference evidence="1 2" key="1">
    <citation type="submission" date="2018-07" db="EMBL/GenBank/DDBJ databases">
        <title>Freshwater and sediment microbial communities from various areas in North America, analyzing microbe dynamics in response to fracking.</title>
        <authorList>
            <person name="Lamendella R."/>
        </authorList>
    </citation>
    <scope>NUCLEOTIDE SEQUENCE [LARGE SCALE GENOMIC DNA]</scope>
    <source>
        <strain evidence="1 2">160A</strain>
    </source>
</reference>
<dbReference type="AlphaFoldDB" id="A0A368UKH9"/>
<evidence type="ECO:0000313" key="1">
    <source>
        <dbReference type="EMBL" id="RCW19816.1"/>
    </source>
</evidence>
<evidence type="ECO:0000313" key="2">
    <source>
        <dbReference type="Proteomes" id="UP000252733"/>
    </source>
</evidence>